<name>U5LF83_9BACI</name>
<sequence>MDYRTLDFNRISQALDYSMEMLVKETPADQVLDELKSAQHELRQALSFSLSGRQQ</sequence>
<keyword evidence="2" id="KW-1185">Reference proteome</keyword>
<dbReference type="KEGG" id="bif:N288_16725"/>
<reference evidence="1 2" key="1">
    <citation type="submission" date="2013-07" db="EMBL/GenBank/DDBJ databases">
        <title>Complete genome sequence of Bacillus infantis NRRL B-14911 that has potential to induce cardiac disease by antigenic mimicry.</title>
        <authorList>
            <person name="Massilamany C."/>
            <person name="Smith T.P.L."/>
            <person name="Loy J.D."/>
            <person name="Barletta R."/>
            <person name="Reddy J."/>
        </authorList>
    </citation>
    <scope>NUCLEOTIDE SEQUENCE [LARGE SCALE GENOMIC DNA]</scope>
    <source>
        <strain evidence="1 2">NRRL B-14911</strain>
    </source>
</reference>
<dbReference type="AlphaFoldDB" id="U5LF83"/>
<proteinExistence type="predicted"/>
<dbReference type="HOGENOM" id="CLU_3022343_0_0_9"/>
<accession>U5LF83</accession>
<gene>
    <name evidence="1" type="ORF">N288_16725</name>
</gene>
<dbReference type="GeneID" id="97350389"/>
<dbReference type="RefSeq" id="WP_009791228.1">
    <property type="nucleotide sequence ID" value="NC_022524.1"/>
</dbReference>
<dbReference type="Proteomes" id="UP000017805">
    <property type="component" value="Chromosome"/>
</dbReference>
<dbReference type="PATRIC" id="fig|1367477.3.peg.3331"/>
<dbReference type="STRING" id="1367477.N288_16725"/>
<evidence type="ECO:0000313" key="1">
    <source>
        <dbReference type="EMBL" id="AGX05232.1"/>
    </source>
</evidence>
<evidence type="ECO:0000313" key="2">
    <source>
        <dbReference type="Proteomes" id="UP000017805"/>
    </source>
</evidence>
<dbReference type="EMBL" id="CP006643">
    <property type="protein sequence ID" value="AGX05232.1"/>
    <property type="molecule type" value="Genomic_DNA"/>
</dbReference>
<protein>
    <submittedName>
        <fullName evidence="1">Uncharacterized protein</fullName>
    </submittedName>
</protein>
<organism evidence="1 2">
    <name type="scientific">Bacillus infantis NRRL B-14911</name>
    <dbReference type="NCBI Taxonomy" id="1367477"/>
    <lineage>
        <taxon>Bacteria</taxon>
        <taxon>Bacillati</taxon>
        <taxon>Bacillota</taxon>
        <taxon>Bacilli</taxon>
        <taxon>Bacillales</taxon>
        <taxon>Bacillaceae</taxon>
        <taxon>Bacillus</taxon>
    </lineage>
</organism>